<dbReference type="Gene3D" id="3.30.559.10">
    <property type="entry name" value="Chloramphenicol acetyltransferase-like domain"/>
    <property type="match status" value="1"/>
</dbReference>
<evidence type="ECO:0000256" key="2">
    <source>
        <dbReference type="SAM" id="MobiDB-lite"/>
    </source>
</evidence>
<keyword evidence="1" id="KW-0808">Transferase</keyword>
<sequence>MGSHADHGGPHPEGYPPAQARNRMCITHPEEFIHAVAPEVTVSHITTPLYIPSVVWSFFPLNRLLNVEAVVSSLPVLAAQVTELADGIFIAMSLNHGVADGATF</sequence>
<dbReference type="PANTHER" id="PTHR31896">
    <property type="entry name" value="FAMILY REGULATORY PROTEIN, PUTATIVE (AFU_ORTHOLOGUE AFUA_3G14730)-RELATED"/>
    <property type="match status" value="1"/>
</dbReference>
<dbReference type="InterPro" id="IPR023213">
    <property type="entry name" value="CAT-like_dom_sf"/>
</dbReference>
<dbReference type="OrthoDB" id="695179at2759"/>
<dbReference type="Pfam" id="PF02458">
    <property type="entry name" value="Transferase"/>
    <property type="match status" value="1"/>
</dbReference>
<keyword evidence="4" id="KW-1185">Reference proteome</keyword>
<name>A0A811R8L0_9POAL</name>
<dbReference type="AlphaFoldDB" id="A0A811R8L0"/>
<evidence type="ECO:0000256" key="1">
    <source>
        <dbReference type="ARBA" id="ARBA00022679"/>
    </source>
</evidence>
<evidence type="ECO:0000313" key="3">
    <source>
        <dbReference type="EMBL" id="CAD6266376.1"/>
    </source>
</evidence>
<feature type="compositionally biased region" description="Basic and acidic residues" evidence="2">
    <location>
        <begin position="1"/>
        <end position="10"/>
    </location>
</feature>
<organism evidence="3 4">
    <name type="scientific">Miscanthus lutarioriparius</name>
    <dbReference type="NCBI Taxonomy" id="422564"/>
    <lineage>
        <taxon>Eukaryota</taxon>
        <taxon>Viridiplantae</taxon>
        <taxon>Streptophyta</taxon>
        <taxon>Embryophyta</taxon>
        <taxon>Tracheophyta</taxon>
        <taxon>Spermatophyta</taxon>
        <taxon>Magnoliopsida</taxon>
        <taxon>Liliopsida</taxon>
        <taxon>Poales</taxon>
        <taxon>Poaceae</taxon>
        <taxon>PACMAD clade</taxon>
        <taxon>Panicoideae</taxon>
        <taxon>Andropogonodae</taxon>
        <taxon>Andropogoneae</taxon>
        <taxon>Saccharinae</taxon>
        <taxon>Miscanthus</taxon>
    </lineage>
</organism>
<protein>
    <submittedName>
        <fullName evidence="3">Uncharacterized protein</fullName>
    </submittedName>
</protein>
<comment type="caution">
    <text evidence="3">The sequence shown here is derived from an EMBL/GenBank/DDBJ whole genome shotgun (WGS) entry which is preliminary data.</text>
</comment>
<accession>A0A811R8L0</accession>
<dbReference type="Proteomes" id="UP000604825">
    <property type="component" value="Unassembled WGS sequence"/>
</dbReference>
<feature type="region of interest" description="Disordered" evidence="2">
    <location>
        <begin position="1"/>
        <end position="20"/>
    </location>
</feature>
<dbReference type="InterPro" id="IPR051283">
    <property type="entry name" value="Sec_Metabolite_Acyltrans"/>
</dbReference>
<dbReference type="PANTHER" id="PTHR31896:SF67">
    <property type="entry name" value="AMINE OXIDASE DOMAIN-CONTAINING PROTEIN"/>
    <property type="match status" value="1"/>
</dbReference>
<dbReference type="GO" id="GO:0016747">
    <property type="term" value="F:acyltransferase activity, transferring groups other than amino-acyl groups"/>
    <property type="evidence" value="ECO:0007669"/>
    <property type="project" value="UniProtKB-ARBA"/>
</dbReference>
<proteinExistence type="predicted"/>
<evidence type="ECO:0000313" key="4">
    <source>
        <dbReference type="Proteomes" id="UP000604825"/>
    </source>
</evidence>
<reference evidence="3" key="1">
    <citation type="submission" date="2020-10" db="EMBL/GenBank/DDBJ databases">
        <authorList>
            <person name="Han B."/>
            <person name="Lu T."/>
            <person name="Zhao Q."/>
            <person name="Huang X."/>
            <person name="Zhao Y."/>
        </authorList>
    </citation>
    <scope>NUCLEOTIDE SEQUENCE</scope>
</reference>
<gene>
    <name evidence="3" type="ORF">NCGR_LOCUS49681</name>
</gene>
<dbReference type="EMBL" id="CAJGYO010000013">
    <property type="protein sequence ID" value="CAD6266376.1"/>
    <property type="molecule type" value="Genomic_DNA"/>
</dbReference>